<dbReference type="EMBL" id="ACJN02000002">
    <property type="protein sequence ID" value="EFI34171.1"/>
    <property type="molecule type" value="Genomic_DNA"/>
</dbReference>
<accession>D6SN45</accession>
<name>D6SN45_9BACT</name>
<organism evidence="1 2">
    <name type="scientific">Desulfonatronospira thiodismutans ASO3-1</name>
    <dbReference type="NCBI Taxonomy" id="555779"/>
    <lineage>
        <taxon>Bacteria</taxon>
        <taxon>Pseudomonadati</taxon>
        <taxon>Thermodesulfobacteriota</taxon>
        <taxon>Desulfovibrionia</taxon>
        <taxon>Desulfovibrionales</taxon>
        <taxon>Desulfonatronovibrionaceae</taxon>
        <taxon>Desulfonatronospira</taxon>
    </lineage>
</organism>
<comment type="caution">
    <text evidence="1">The sequence shown here is derived from an EMBL/GenBank/DDBJ whole genome shotgun (WGS) entry which is preliminary data.</text>
</comment>
<evidence type="ECO:0000313" key="2">
    <source>
        <dbReference type="Proteomes" id="UP000005496"/>
    </source>
</evidence>
<protein>
    <submittedName>
        <fullName evidence="1">Uncharacterized protein</fullName>
    </submittedName>
</protein>
<proteinExistence type="predicted"/>
<dbReference type="AlphaFoldDB" id="D6SN45"/>
<reference evidence="1" key="1">
    <citation type="submission" date="2010-05" db="EMBL/GenBank/DDBJ databases">
        <title>The draft genome of Desulfonatronospira thiodismutans ASO3-1.</title>
        <authorList>
            <consortium name="US DOE Joint Genome Institute (JGI-PGF)"/>
            <person name="Lucas S."/>
            <person name="Copeland A."/>
            <person name="Lapidus A."/>
            <person name="Cheng J.-F."/>
            <person name="Bruce D."/>
            <person name="Goodwin L."/>
            <person name="Pitluck S."/>
            <person name="Chertkov O."/>
            <person name="Brettin T."/>
            <person name="Detter J.C."/>
            <person name="Han C."/>
            <person name="Land M.L."/>
            <person name="Hauser L."/>
            <person name="Kyrpides N."/>
            <person name="Mikhailova N."/>
            <person name="Muyzer G."/>
            <person name="Woyke T."/>
        </authorList>
    </citation>
    <scope>NUCLEOTIDE SEQUENCE [LARGE SCALE GENOMIC DNA]</scope>
    <source>
        <strain evidence="1">ASO3-1</strain>
    </source>
</reference>
<evidence type="ECO:0000313" key="1">
    <source>
        <dbReference type="EMBL" id="EFI34171.1"/>
    </source>
</evidence>
<gene>
    <name evidence="1" type="ORF">Dthio_PD1519</name>
</gene>
<dbReference type="Proteomes" id="UP000005496">
    <property type="component" value="Unassembled WGS sequence"/>
</dbReference>
<keyword evidence="2" id="KW-1185">Reference proteome</keyword>
<sequence>MHVFTGGISKVTLSNGNLRIKLTHRGAVQRERRCRNPDYSDFSNQ</sequence>